<feature type="domain" description="HTH merR-type" evidence="6">
    <location>
        <begin position="7"/>
        <end position="75"/>
    </location>
</feature>
<evidence type="ECO:0000256" key="3">
    <source>
        <dbReference type="ARBA" id="ARBA00023125"/>
    </source>
</evidence>
<dbReference type="AlphaFoldDB" id="A0A1M6K840"/>
<dbReference type="InterPro" id="IPR047057">
    <property type="entry name" value="MerR_fam"/>
</dbReference>
<name>A0A1M6K840_9FIRM</name>
<evidence type="ECO:0000256" key="1">
    <source>
        <dbReference type="ARBA" id="ARBA00022491"/>
    </source>
</evidence>
<keyword evidence="5" id="KW-0175">Coiled coil</keyword>
<dbReference type="SMART" id="SM00422">
    <property type="entry name" value="HTH_MERR"/>
    <property type="match status" value="1"/>
</dbReference>
<dbReference type="InterPro" id="IPR009061">
    <property type="entry name" value="DNA-bd_dom_put_sf"/>
</dbReference>
<dbReference type="OrthoDB" id="9811174at2"/>
<dbReference type="Proteomes" id="UP000184536">
    <property type="component" value="Unassembled WGS sequence"/>
</dbReference>
<evidence type="ECO:0000313" key="7">
    <source>
        <dbReference type="EMBL" id="SHJ55115.1"/>
    </source>
</evidence>
<evidence type="ECO:0000256" key="5">
    <source>
        <dbReference type="SAM" id="Coils"/>
    </source>
</evidence>
<evidence type="ECO:0000259" key="6">
    <source>
        <dbReference type="PROSITE" id="PS50937"/>
    </source>
</evidence>
<dbReference type="Gene3D" id="1.10.1660.10">
    <property type="match status" value="1"/>
</dbReference>
<sequence length="208" mass="24832">MIDKEKKYSISEVSKITNYDTHVLRYYEDEFKLEIPRTNSNRRYYTYKEIEQFIYIKELQEKGLTNKQIKLILDTPEILVQGNHEVAVAASTSDLSIINQPQSIELSSILDELCNRINVNINEQLQYKMDETKNEIIHHFDEIVQDREENEIYFKKEKDILICENARLKMRLKQKSYELAELKEQVKRINAKQPLWKKLFGVKKDVVL</sequence>
<evidence type="ECO:0000313" key="8">
    <source>
        <dbReference type="Proteomes" id="UP000184536"/>
    </source>
</evidence>
<dbReference type="PANTHER" id="PTHR30204">
    <property type="entry name" value="REDOX-CYCLING DRUG-SENSING TRANSCRIPTIONAL ACTIVATOR SOXR"/>
    <property type="match status" value="1"/>
</dbReference>
<dbReference type="STRING" id="1121919.SAMN02745975_02345"/>
<dbReference type="SUPFAM" id="SSF46955">
    <property type="entry name" value="Putative DNA-binding domain"/>
    <property type="match status" value="1"/>
</dbReference>
<dbReference type="PROSITE" id="PS50937">
    <property type="entry name" value="HTH_MERR_2"/>
    <property type="match status" value="1"/>
</dbReference>
<dbReference type="GO" id="GO:0003677">
    <property type="term" value="F:DNA binding"/>
    <property type="evidence" value="ECO:0007669"/>
    <property type="project" value="UniProtKB-KW"/>
</dbReference>
<proteinExistence type="predicted"/>
<organism evidence="7 8">
    <name type="scientific">Geosporobacter subterraneus DSM 17957</name>
    <dbReference type="NCBI Taxonomy" id="1121919"/>
    <lineage>
        <taxon>Bacteria</taxon>
        <taxon>Bacillati</taxon>
        <taxon>Bacillota</taxon>
        <taxon>Clostridia</taxon>
        <taxon>Peptostreptococcales</taxon>
        <taxon>Thermotaleaceae</taxon>
        <taxon>Geosporobacter</taxon>
    </lineage>
</organism>
<keyword evidence="2" id="KW-0805">Transcription regulation</keyword>
<dbReference type="GO" id="GO:0003700">
    <property type="term" value="F:DNA-binding transcription factor activity"/>
    <property type="evidence" value="ECO:0007669"/>
    <property type="project" value="InterPro"/>
</dbReference>
<evidence type="ECO:0000256" key="2">
    <source>
        <dbReference type="ARBA" id="ARBA00023015"/>
    </source>
</evidence>
<dbReference type="Pfam" id="PF13411">
    <property type="entry name" value="MerR_1"/>
    <property type="match status" value="1"/>
</dbReference>
<keyword evidence="8" id="KW-1185">Reference proteome</keyword>
<keyword evidence="1" id="KW-0678">Repressor</keyword>
<dbReference type="PANTHER" id="PTHR30204:SF69">
    <property type="entry name" value="MERR-FAMILY TRANSCRIPTIONAL REGULATOR"/>
    <property type="match status" value="1"/>
</dbReference>
<gene>
    <name evidence="7" type="ORF">SAMN02745975_02345</name>
</gene>
<keyword evidence="4" id="KW-0804">Transcription</keyword>
<reference evidence="8" key="1">
    <citation type="submission" date="2016-11" db="EMBL/GenBank/DDBJ databases">
        <authorList>
            <person name="Varghese N."/>
            <person name="Submissions S."/>
        </authorList>
    </citation>
    <scope>NUCLEOTIDE SEQUENCE [LARGE SCALE GENOMIC DNA]</scope>
    <source>
        <strain evidence="8">DSM 17957</strain>
    </source>
</reference>
<dbReference type="InterPro" id="IPR000551">
    <property type="entry name" value="MerR-type_HTH_dom"/>
</dbReference>
<dbReference type="RefSeq" id="WP_110941463.1">
    <property type="nucleotide sequence ID" value="NZ_FQZV01000029.1"/>
</dbReference>
<keyword evidence="3 7" id="KW-0238">DNA-binding</keyword>
<evidence type="ECO:0000256" key="4">
    <source>
        <dbReference type="ARBA" id="ARBA00023163"/>
    </source>
</evidence>
<accession>A0A1M6K840</accession>
<dbReference type="CDD" id="cd04764">
    <property type="entry name" value="HTH_MlrA-like_sg1"/>
    <property type="match status" value="1"/>
</dbReference>
<dbReference type="EMBL" id="FQZV01000029">
    <property type="protein sequence ID" value="SHJ55115.1"/>
    <property type="molecule type" value="Genomic_DNA"/>
</dbReference>
<protein>
    <submittedName>
        <fullName evidence="7">DNA-binding transcriptional regulator, MerR family</fullName>
    </submittedName>
</protein>
<feature type="coiled-coil region" evidence="5">
    <location>
        <begin position="165"/>
        <end position="192"/>
    </location>
</feature>